<dbReference type="Gene3D" id="3.30.70.270">
    <property type="match status" value="1"/>
</dbReference>
<organism evidence="1">
    <name type="scientific">freshwater metagenome</name>
    <dbReference type="NCBI Taxonomy" id="449393"/>
    <lineage>
        <taxon>unclassified sequences</taxon>
        <taxon>metagenomes</taxon>
        <taxon>ecological metagenomes</taxon>
    </lineage>
</organism>
<accession>A0A6J5Z3K3</accession>
<dbReference type="SUPFAM" id="SSF55073">
    <property type="entry name" value="Nucleotide cyclase"/>
    <property type="match status" value="1"/>
</dbReference>
<name>A0A6J5Z3K3_9ZZZZ</name>
<sequence>MRFEHDGLHDQLTRLAAPPNYYEILRREIALTKRNPTELTAIRIILKSNLPLYEATLISFADLITNSFRYEDAKARLGEYEFGILIRGDLELAEQLSSRLVSRWTIDGTPESTISYSSAKYSEGESAIGFINRLDDQVLTQSDF</sequence>
<dbReference type="EMBL" id="CAESAF010000043">
    <property type="protein sequence ID" value="CAB4335797.1"/>
    <property type="molecule type" value="Genomic_DNA"/>
</dbReference>
<dbReference type="InterPro" id="IPR029787">
    <property type="entry name" value="Nucleotide_cyclase"/>
</dbReference>
<gene>
    <name evidence="1" type="ORF">UFOPK3574_00544</name>
</gene>
<reference evidence="1" key="1">
    <citation type="submission" date="2020-05" db="EMBL/GenBank/DDBJ databases">
        <authorList>
            <person name="Chiriac C."/>
            <person name="Salcher M."/>
            <person name="Ghai R."/>
            <person name="Kavagutti S V."/>
        </authorList>
    </citation>
    <scope>NUCLEOTIDE SEQUENCE</scope>
</reference>
<dbReference type="AlphaFoldDB" id="A0A6J5Z3K3"/>
<dbReference type="InterPro" id="IPR043128">
    <property type="entry name" value="Rev_trsase/Diguanyl_cyclase"/>
</dbReference>
<evidence type="ECO:0000313" key="1">
    <source>
        <dbReference type="EMBL" id="CAB4335797.1"/>
    </source>
</evidence>
<proteinExistence type="predicted"/>
<protein>
    <submittedName>
        <fullName evidence="1">Unannotated protein</fullName>
    </submittedName>
</protein>